<reference evidence="2" key="1">
    <citation type="submission" date="2023-04" db="EMBL/GenBank/DDBJ databases">
        <title>Phytophthora fragariaefolia NBRC 109709.</title>
        <authorList>
            <person name="Ichikawa N."/>
            <person name="Sato H."/>
            <person name="Tonouchi N."/>
        </authorList>
    </citation>
    <scope>NUCLEOTIDE SEQUENCE</scope>
    <source>
        <strain evidence="2">NBRC 109709</strain>
    </source>
</reference>
<dbReference type="Proteomes" id="UP001165121">
    <property type="component" value="Unassembled WGS sequence"/>
</dbReference>
<feature type="region of interest" description="Disordered" evidence="1">
    <location>
        <begin position="65"/>
        <end position="125"/>
    </location>
</feature>
<organism evidence="2 3">
    <name type="scientific">Phytophthora fragariaefolia</name>
    <dbReference type="NCBI Taxonomy" id="1490495"/>
    <lineage>
        <taxon>Eukaryota</taxon>
        <taxon>Sar</taxon>
        <taxon>Stramenopiles</taxon>
        <taxon>Oomycota</taxon>
        <taxon>Peronosporomycetes</taxon>
        <taxon>Peronosporales</taxon>
        <taxon>Peronosporaceae</taxon>
        <taxon>Phytophthora</taxon>
    </lineage>
</organism>
<evidence type="ECO:0000313" key="3">
    <source>
        <dbReference type="Proteomes" id="UP001165121"/>
    </source>
</evidence>
<evidence type="ECO:0000256" key="1">
    <source>
        <dbReference type="SAM" id="MobiDB-lite"/>
    </source>
</evidence>
<feature type="region of interest" description="Disordered" evidence="1">
    <location>
        <begin position="140"/>
        <end position="159"/>
    </location>
</feature>
<accession>A0A9W7CJQ2</accession>
<dbReference type="OrthoDB" id="129173at2759"/>
<evidence type="ECO:0000313" key="2">
    <source>
        <dbReference type="EMBL" id="GMF32476.1"/>
    </source>
</evidence>
<sequence>MALTDSIFDTGAQDLRTHIVVDAPPATAASVLTSVPISGVLSMNPTRTAEADARPSRAHGLREYVPSQIPRNIDGGGGAEGGEDLSNRSCSASSECNGDLSNRRDSVHSSNPLALSDFDEDDMNQSWSDANDEATDAVIANGDPVEGTPRSVGVGKERDDEEDIALVIQSVNELLEPTSVPEALSAPDALKWIEALDTEYQEQIRNHVWDLGDRPPGEKVLKNKWVFVKKRNAKGEIVRLWCFTRKCTTWADVQHLNRELECFTP</sequence>
<protein>
    <submittedName>
        <fullName evidence="2">Unnamed protein product</fullName>
    </submittedName>
</protein>
<dbReference type="EMBL" id="BSXT01000689">
    <property type="protein sequence ID" value="GMF32476.1"/>
    <property type="molecule type" value="Genomic_DNA"/>
</dbReference>
<dbReference type="AlphaFoldDB" id="A0A9W7CJQ2"/>
<proteinExistence type="predicted"/>
<keyword evidence="3" id="KW-1185">Reference proteome</keyword>
<gene>
    <name evidence="2" type="ORF">Pfra01_000775000</name>
</gene>
<feature type="compositionally biased region" description="Polar residues" evidence="1">
    <location>
        <begin position="87"/>
        <end position="100"/>
    </location>
</feature>
<comment type="caution">
    <text evidence="2">The sequence shown here is derived from an EMBL/GenBank/DDBJ whole genome shotgun (WGS) entry which is preliminary data.</text>
</comment>
<name>A0A9W7CJQ2_9STRA</name>